<dbReference type="GO" id="GO:0005524">
    <property type="term" value="F:ATP binding"/>
    <property type="evidence" value="ECO:0007669"/>
    <property type="project" value="UniProtKB-KW"/>
</dbReference>
<keyword evidence="4 8" id="KW-0067">ATP-binding</keyword>
<evidence type="ECO:0000256" key="2">
    <source>
        <dbReference type="ARBA" id="ARBA00022475"/>
    </source>
</evidence>
<name>A0A286E708_9NEIS</name>
<dbReference type="Pfam" id="PF00005">
    <property type="entry name" value="ABC_tran"/>
    <property type="match status" value="1"/>
</dbReference>
<organism evidence="8 9">
    <name type="scientific">Alysiella filiformis DSM 16848</name>
    <dbReference type="NCBI Taxonomy" id="1120981"/>
    <lineage>
        <taxon>Bacteria</taxon>
        <taxon>Pseudomonadati</taxon>
        <taxon>Pseudomonadota</taxon>
        <taxon>Betaproteobacteria</taxon>
        <taxon>Neisseriales</taxon>
        <taxon>Neisseriaceae</taxon>
        <taxon>Alysiella</taxon>
    </lineage>
</organism>
<dbReference type="FunFam" id="3.40.50.300:FF:000425">
    <property type="entry name" value="Probable ABC transporter, ATP-binding subunit"/>
    <property type="match status" value="1"/>
</dbReference>
<keyword evidence="6" id="KW-0764">Sulfate transport</keyword>
<feature type="domain" description="ABC transporter" evidence="7">
    <location>
        <begin position="3"/>
        <end position="237"/>
    </location>
</feature>
<dbReference type="PANTHER" id="PTHR42781">
    <property type="entry name" value="SPERMIDINE/PUTRESCINE IMPORT ATP-BINDING PROTEIN POTA"/>
    <property type="match status" value="1"/>
</dbReference>
<accession>A0A286E708</accession>
<dbReference type="InterPro" id="IPR003593">
    <property type="entry name" value="AAA+_ATPase"/>
</dbReference>
<dbReference type="Pfam" id="PF08402">
    <property type="entry name" value="TOBE_2"/>
    <property type="match status" value="1"/>
</dbReference>
<evidence type="ECO:0000256" key="5">
    <source>
        <dbReference type="ARBA" id="ARBA00022967"/>
    </source>
</evidence>
<dbReference type="InterPro" id="IPR017871">
    <property type="entry name" value="ABC_transporter-like_CS"/>
</dbReference>
<evidence type="ECO:0000259" key="7">
    <source>
        <dbReference type="PROSITE" id="PS50893"/>
    </source>
</evidence>
<dbReference type="PROSITE" id="PS00211">
    <property type="entry name" value="ABC_TRANSPORTER_1"/>
    <property type="match status" value="1"/>
</dbReference>
<dbReference type="PANTHER" id="PTHR42781:SF4">
    <property type="entry name" value="SPERMIDINE_PUTRESCINE IMPORT ATP-BINDING PROTEIN POTA"/>
    <property type="match status" value="1"/>
</dbReference>
<dbReference type="InterPro" id="IPR003439">
    <property type="entry name" value="ABC_transporter-like_ATP-bd"/>
</dbReference>
<dbReference type="PROSITE" id="PS50893">
    <property type="entry name" value="ABC_TRANSPORTER_2"/>
    <property type="match status" value="1"/>
</dbReference>
<dbReference type="GO" id="GO:0015419">
    <property type="term" value="F:ABC-type sulfate transporter activity"/>
    <property type="evidence" value="ECO:0007669"/>
    <property type="project" value="InterPro"/>
</dbReference>
<dbReference type="NCBIfam" id="TIGR00968">
    <property type="entry name" value="3a0106s01"/>
    <property type="match status" value="1"/>
</dbReference>
<keyword evidence="3" id="KW-0547">Nucleotide-binding</keyword>
<keyword evidence="2" id="KW-0472">Membrane</keyword>
<dbReference type="InterPro" id="IPR050093">
    <property type="entry name" value="ABC_SmlMolc_Importer"/>
</dbReference>
<evidence type="ECO:0000256" key="3">
    <source>
        <dbReference type="ARBA" id="ARBA00022741"/>
    </source>
</evidence>
<dbReference type="OrthoDB" id="5298774at2"/>
<dbReference type="RefSeq" id="WP_097113774.1">
    <property type="nucleotide sequence ID" value="NZ_CP083931.1"/>
</dbReference>
<reference evidence="8 9" key="1">
    <citation type="submission" date="2017-09" db="EMBL/GenBank/DDBJ databases">
        <authorList>
            <person name="Ehlers B."/>
            <person name="Leendertz F.H."/>
        </authorList>
    </citation>
    <scope>NUCLEOTIDE SEQUENCE [LARGE SCALE GENOMIC DNA]</scope>
    <source>
        <strain evidence="8 9">DSM 16848</strain>
    </source>
</reference>
<keyword evidence="9" id="KW-1185">Reference proteome</keyword>
<keyword evidence="5" id="KW-1278">Translocase</keyword>
<dbReference type="EMBL" id="OCNF01000004">
    <property type="protein sequence ID" value="SOD66692.1"/>
    <property type="molecule type" value="Genomic_DNA"/>
</dbReference>
<dbReference type="InterPro" id="IPR008995">
    <property type="entry name" value="Mo/tungstate-bd_C_term_dom"/>
</dbReference>
<evidence type="ECO:0000256" key="4">
    <source>
        <dbReference type="ARBA" id="ARBA00022840"/>
    </source>
</evidence>
<dbReference type="InterPro" id="IPR027417">
    <property type="entry name" value="P-loop_NTPase"/>
</dbReference>
<dbReference type="GO" id="GO:0043190">
    <property type="term" value="C:ATP-binding cassette (ABC) transporter complex"/>
    <property type="evidence" value="ECO:0007669"/>
    <property type="project" value="InterPro"/>
</dbReference>
<dbReference type="GO" id="GO:0016887">
    <property type="term" value="F:ATP hydrolysis activity"/>
    <property type="evidence" value="ECO:0007669"/>
    <property type="project" value="InterPro"/>
</dbReference>
<evidence type="ECO:0000313" key="8">
    <source>
        <dbReference type="EMBL" id="SOD66692.1"/>
    </source>
</evidence>
<evidence type="ECO:0000313" key="9">
    <source>
        <dbReference type="Proteomes" id="UP000219669"/>
    </source>
</evidence>
<keyword evidence="1" id="KW-0813">Transport</keyword>
<evidence type="ECO:0000256" key="6">
    <source>
        <dbReference type="ARBA" id="ARBA00023032"/>
    </source>
</evidence>
<dbReference type="InterPro" id="IPR005666">
    <property type="entry name" value="Sulph_transpt1"/>
</dbReference>
<proteinExistence type="predicted"/>
<dbReference type="Proteomes" id="UP000219669">
    <property type="component" value="Unassembled WGS sequence"/>
</dbReference>
<dbReference type="SUPFAM" id="SSF50331">
    <property type="entry name" value="MOP-like"/>
    <property type="match status" value="1"/>
</dbReference>
<dbReference type="InterPro" id="IPR013611">
    <property type="entry name" value="Transp-assoc_OB_typ2"/>
</dbReference>
<evidence type="ECO:0000256" key="1">
    <source>
        <dbReference type="ARBA" id="ARBA00022448"/>
    </source>
</evidence>
<dbReference type="Gene3D" id="3.40.50.300">
    <property type="entry name" value="P-loop containing nucleotide triphosphate hydrolases"/>
    <property type="match status" value="1"/>
</dbReference>
<protein>
    <submittedName>
        <fullName evidence="8">Sulfate transport system ATP-binding protein</fullName>
    </submittedName>
</protein>
<keyword evidence="2" id="KW-1003">Cell membrane</keyword>
<dbReference type="GO" id="GO:0015697">
    <property type="term" value="P:quaternary ammonium group transport"/>
    <property type="evidence" value="ECO:0007669"/>
    <property type="project" value="UniProtKB-ARBA"/>
</dbReference>
<dbReference type="SMART" id="SM00382">
    <property type="entry name" value="AAA"/>
    <property type="match status" value="1"/>
</dbReference>
<gene>
    <name evidence="8" type="ORF">SAMN02746062_00699</name>
</gene>
<dbReference type="SUPFAM" id="SSF52540">
    <property type="entry name" value="P-loop containing nucleoside triphosphate hydrolases"/>
    <property type="match status" value="1"/>
</dbReference>
<dbReference type="AlphaFoldDB" id="A0A286E708"/>
<sequence length="360" mass="40420">MSIQIKNLNKHFGKFHALKDINLTADSGSLTALLGPSGCGKTTLLRIIAGLETATNGQILFDNQDVSHTPVRERQVGFMFQHYALFRHMNVADNIAFGLEVKPRATRPNKIQIKQTVDELLKLVQLEHLAKAYPAQLSGGQRQRIALARALATQPKLLLLDEPFGALDTKVRKELRAWLRQIQQKLGITTILVTHDQEEALEMADQIVIMNHGVVAKVGTGQDLYHAPNHVFVHEFLGETNAFEFAKIEQGKLHIGAYRETLNPPIHERQNVVAYVRPHALYLYTTQPENAIGLAKVVQIHHLGAMVRVATQLPESPKWFWSALSPAQWDDVNVQVGDAVWLLPQQTSVFRLPEMVEYVI</sequence>